<dbReference type="STRING" id="1221500.ABE65_012350"/>
<dbReference type="PANTHER" id="PTHR42954">
    <property type="entry name" value="FE(2+) TRANSPORT PROTEIN A"/>
    <property type="match status" value="1"/>
</dbReference>
<reference evidence="3 4" key="1">
    <citation type="submission" date="2016-04" db="EMBL/GenBank/DDBJ databases">
        <title>Complete genome sequence of Fictibacillus phosphorivorans G25-29, a strain toxic to nematodes.</title>
        <authorList>
            <person name="Zheng Z."/>
        </authorList>
    </citation>
    <scope>NUCLEOTIDE SEQUENCE [LARGE SCALE GENOMIC DNA]</scope>
    <source>
        <strain evidence="3 4">G25-29</strain>
    </source>
</reference>
<dbReference type="Pfam" id="PF04023">
    <property type="entry name" value="FeoA"/>
    <property type="match status" value="1"/>
</dbReference>
<evidence type="ECO:0000313" key="3">
    <source>
        <dbReference type="EMBL" id="ANC77545.1"/>
    </source>
</evidence>
<dbReference type="RefSeq" id="WP_066395311.1">
    <property type="nucleotide sequence ID" value="NZ_CP015378.1"/>
</dbReference>
<proteinExistence type="predicted"/>
<protein>
    <submittedName>
        <fullName evidence="3">Iron transporter FeoA</fullName>
    </submittedName>
</protein>
<dbReference type="SUPFAM" id="SSF50037">
    <property type="entry name" value="C-terminal domain of transcriptional repressors"/>
    <property type="match status" value="1"/>
</dbReference>
<name>A0A168W2A1_9BACL</name>
<dbReference type="Gene3D" id="2.30.30.90">
    <property type="match status" value="1"/>
</dbReference>
<dbReference type="InterPro" id="IPR052713">
    <property type="entry name" value="FeoA"/>
</dbReference>
<keyword evidence="1" id="KW-0408">Iron</keyword>
<dbReference type="InterPro" id="IPR007167">
    <property type="entry name" value="Fe-transptr_FeoA-like"/>
</dbReference>
<sequence length="76" mass="8453">MLLTQLNKGERATIIDLSLVNESVRRRLLDLGISEGSQVCLQCKLPFKGPCMVENCGQSLGIRLQDASYIKVEKKC</sequence>
<dbReference type="SMART" id="SM00899">
    <property type="entry name" value="FeoA"/>
    <property type="match status" value="1"/>
</dbReference>
<dbReference type="InterPro" id="IPR038157">
    <property type="entry name" value="FeoA_core_dom"/>
</dbReference>
<dbReference type="PANTHER" id="PTHR42954:SF1">
    <property type="entry name" value="FERROUS IRON TRANSPORTER FEOA DOMAIN-CONTAINING PROTEIN"/>
    <property type="match status" value="1"/>
</dbReference>
<evidence type="ECO:0000256" key="1">
    <source>
        <dbReference type="ARBA" id="ARBA00023004"/>
    </source>
</evidence>
<dbReference type="Proteomes" id="UP000076623">
    <property type="component" value="Chromosome"/>
</dbReference>
<dbReference type="KEGG" id="fpn:ABE65_012350"/>
<dbReference type="InterPro" id="IPR008988">
    <property type="entry name" value="Transcriptional_repressor_C"/>
</dbReference>
<organism evidence="3 4">
    <name type="scientific">Fictibacillus phosphorivorans</name>
    <dbReference type="NCBI Taxonomy" id="1221500"/>
    <lineage>
        <taxon>Bacteria</taxon>
        <taxon>Bacillati</taxon>
        <taxon>Bacillota</taxon>
        <taxon>Bacilli</taxon>
        <taxon>Bacillales</taxon>
        <taxon>Fictibacillaceae</taxon>
        <taxon>Fictibacillus</taxon>
    </lineage>
</organism>
<dbReference type="AlphaFoldDB" id="A0A168W2A1"/>
<keyword evidence="4" id="KW-1185">Reference proteome</keyword>
<accession>A0A168W2A1</accession>
<dbReference type="EMBL" id="CP015378">
    <property type="protein sequence ID" value="ANC77545.1"/>
    <property type="molecule type" value="Genomic_DNA"/>
</dbReference>
<dbReference type="GO" id="GO:0046914">
    <property type="term" value="F:transition metal ion binding"/>
    <property type="evidence" value="ECO:0007669"/>
    <property type="project" value="InterPro"/>
</dbReference>
<evidence type="ECO:0000259" key="2">
    <source>
        <dbReference type="SMART" id="SM00899"/>
    </source>
</evidence>
<evidence type="ECO:0000313" key="4">
    <source>
        <dbReference type="Proteomes" id="UP000076623"/>
    </source>
</evidence>
<feature type="domain" description="Ferrous iron transporter FeoA-like" evidence="2">
    <location>
        <begin position="1"/>
        <end position="74"/>
    </location>
</feature>
<gene>
    <name evidence="3" type="ORF">ABE65_012350</name>
</gene>